<feature type="compositionally biased region" description="Basic and acidic residues" evidence="1">
    <location>
        <begin position="111"/>
        <end position="124"/>
    </location>
</feature>
<dbReference type="EMBL" id="MEHK01000001">
    <property type="protein sequence ID" value="OEJ35675.1"/>
    <property type="molecule type" value="Genomic_DNA"/>
</dbReference>
<protein>
    <submittedName>
        <fullName evidence="2">Uncharacterized protein</fullName>
    </submittedName>
</protein>
<reference evidence="2 3" key="1">
    <citation type="submission" date="2016-08" db="EMBL/GenBank/DDBJ databases">
        <title>The complete genome of Streptomyces subrutilus 10-1-1.</title>
        <authorList>
            <person name="Chen X."/>
        </authorList>
    </citation>
    <scope>NUCLEOTIDE SEQUENCE [LARGE SCALE GENOMIC DNA]</scope>
    <source>
        <strain evidence="2 3">10-1-1</strain>
    </source>
</reference>
<gene>
    <name evidence="2" type="ORF">BGK67_13300</name>
</gene>
<dbReference type="Proteomes" id="UP000095705">
    <property type="component" value="Unassembled WGS sequence"/>
</dbReference>
<feature type="region of interest" description="Disordered" evidence="1">
    <location>
        <begin position="105"/>
        <end position="141"/>
    </location>
</feature>
<sequence>MAQAAALSVEYDTMKEYKNLVDGLLTSLEDSQADHGKLAHGTLPAGALGTGFPEADGLYTSYNKVHEELQNLSKGLAGQIEALGIAILTAGKGFGDVDEETKRRMAAIAKEAQENYDPKRDPYADKPVASTDGGPGRGVRF</sequence>
<evidence type="ECO:0000313" key="3">
    <source>
        <dbReference type="Proteomes" id="UP000095705"/>
    </source>
</evidence>
<organism evidence="2 3">
    <name type="scientific">Streptomyces subrutilus</name>
    <dbReference type="NCBI Taxonomy" id="36818"/>
    <lineage>
        <taxon>Bacteria</taxon>
        <taxon>Bacillati</taxon>
        <taxon>Actinomycetota</taxon>
        <taxon>Actinomycetes</taxon>
        <taxon>Kitasatosporales</taxon>
        <taxon>Streptomycetaceae</taxon>
        <taxon>Streptomyces</taxon>
    </lineage>
</organism>
<dbReference type="STRING" id="36818.BGK67_13300"/>
<accession>A0A1E5Q1H9</accession>
<evidence type="ECO:0000256" key="1">
    <source>
        <dbReference type="SAM" id="MobiDB-lite"/>
    </source>
</evidence>
<name>A0A1E5Q1H9_9ACTN</name>
<comment type="caution">
    <text evidence="2">The sequence shown here is derived from an EMBL/GenBank/DDBJ whole genome shotgun (WGS) entry which is preliminary data.</text>
</comment>
<keyword evidence="3" id="KW-1185">Reference proteome</keyword>
<dbReference type="AlphaFoldDB" id="A0A1E5Q1H9"/>
<evidence type="ECO:0000313" key="2">
    <source>
        <dbReference type="EMBL" id="OEJ35675.1"/>
    </source>
</evidence>
<proteinExistence type="predicted"/>